<dbReference type="InterPro" id="IPR024463">
    <property type="entry name" value="Transposase_TnpC_homeodom"/>
</dbReference>
<dbReference type="Proteomes" id="UP000054770">
    <property type="component" value="Unassembled WGS sequence"/>
</dbReference>
<dbReference type="GO" id="GO:0003677">
    <property type="term" value="F:DNA binding"/>
    <property type="evidence" value="ECO:0007669"/>
    <property type="project" value="UniProtKB-KW"/>
</dbReference>
<dbReference type="AlphaFoldDB" id="A0A158L1E3"/>
<reference evidence="2" key="1">
    <citation type="submission" date="2016-01" db="EMBL/GenBank/DDBJ databases">
        <authorList>
            <person name="Peeters C."/>
        </authorList>
    </citation>
    <scope>NUCLEOTIDE SEQUENCE [LARGE SCALE GENOMIC DNA]</scope>
    <source>
        <strain evidence="2">LMG 22940</strain>
    </source>
</reference>
<accession>A0A158L1E3</accession>
<name>A0A158L1E3_9BURK</name>
<feature type="domain" description="Transposase TnpC homeodomain" evidence="1">
    <location>
        <begin position="42"/>
        <end position="61"/>
    </location>
</feature>
<protein>
    <submittedName>
        <fullName evidence="2">Transposase C of IS166 homeodomain protein</fullName>
    </submittedName>
</protein>
<dbReference type="RefSeq" id="WP_087650049.1">
    <property type="nucleotide sequence ID" value="NZ_FCON02000271.1"/>
</dbReference>
<sequence length="69" mass="7705">MVDMLPAAITAGDLPIELEALQAFALEQNRLARVLWEQLESLQHQIAQLNRARFGASSERLAVFTPTEN</sequence>
<dbReference type="EMBL" id="FCON02000271">
    <property type="protein sequence ID" value="SAL87207.1"/>
    <property type="molecule type" value="Genomic_DNA"/>
</dbReference>
<keyword evidence="2" id="KW-0371">Homeobox</keyword>
<gene>
    <name evidence="2" type="ORF">AWB68_08316</name>
</gene>
<evidence type="ECO:0000313" key="2">
    <source>
        <dbReference type="EMBL" id="SAL87207.1"/>
    </source>
</evidence>
<organism evidence="2 3">
    <name type="scientific">Caballeronia choica</name>
    <dbReference type="NCBI Taxonomy" id="326476"/>
    <lineage>
        <taxon>Bacteria</taxon>
        <taxon>Pseudomonadati</taxon>
        <taxon>Pseudomonadota</taxon>
        <taxon>Betaproteobacteria</taxon>
        <taxon>Burkholderiales</taxon>
        <taxon>Burkholderiaceae</taxon>
        <taxon>Caballeronia</taxon>
    </lineage>
</organism>
<keyword evidence="2" id="KW-0238">DNA-binding</keyword>
<proteinExistence type="predicted"/>
<evidence type="ECO:0000259" key="1">
    <source>
        <dbReference type="Pfam" id="PF13007"/>
    </source>
</evidence>
<dbReference type="Pfam" id="PF13007">
    <property type="entry name" value="LZ_Tnp_IS66"/>
    <property type="match status" value="1"/>
</dbReference>
<evidence type="ECO:0000313" key="3">
    <source>
        <dbReference type="Proteomes" id="UP000054770"/>
    </source>
</evidence>
<keyword evidence="3" id="KW-1185">Reference proteome</keyword>
<comment type="caution">
    <text evidence="2">The sequence shown here is derived from an EMBL/GenBank/DDBJ whole genome shotgun (WGS) entry which is preliminary data.</text>
</comment>